<dbReference type="PANTHER" id="PTHR21266:SF60">
    <property type="entry name" value="3-KETOSTEROID-9-ALPHA-MONOOXYGENASE, OXYGENASE COMPONENT"/>
    <property type="match status" value="1"/>
</dbReference>
<name>A0A562KKP0_SPHWJ</name>
<keyword evidence="2" id="KW-0479">Metal-binding</keyword>
<keyword evidence="7" id="KW-0503">Monooxygenase</keyword>
<dbReference type="InterPro" id="IPR044043">
    <property type="entry name" value="VanA_C_cat"/>
</dbReference>
<accession>A0A562KKP0</accession>
<dbReference type="PANTHER" id="PTHR21266">
    <property type="entry name" value="IRON-SULFUR DOMAIN CONTAINING PROTEIN"/>
    <property type="match status" value="1"/>
</dbReference>
<dbReference type="PROSITE" id="PS51296">
    <property type="entry name" value="RIESKE"/>
    <property type="match status" value="1"/>
</dbReference>
<gene>
    <name evidence="7" type="ORF">IQ35_01029</name>
</gene>
<evidence type="ECO:0000256" key="2">
    <source>
        <dbReference type="ARBA" id="ARBA00022723"/>
    </source>
</evidence>
<keyword evidence="4" id="KW-0408">Iron</keyword>
<dbReference type="InterPro" id="IPR017941">
    <property type="entry name" value="Rieske_2Fe-2S"/>
</dbReference>
<evidence type="ECO:0000256" key="1">
    <source>
        <dbReference type="ARBA" id="ARBA00022714"/>
    </source>
</evidence>
<evidence type="ECO:0000259" key="6">
    <source>
        <dbReference type="PROSITE" id="PS51296"/>
    </source>
</evidence>
<dbReference type="InterPro" id="IPR036922">
    <property type="entry name" value="Rieske_2Fe-2S_sf"/>
</dbReference>
<dbReference type="Gene3D" id="2.102.10.10">
    <property type="entry name" value="Rieske [2Fe-2S] iron-sulphur domain"/>
    <property type="match status" value="1"/>
</dbReference>
<keyword evidence="1" id="KW-0001">2Fe-2S</keyword>
<evidence type="ECO:0000256" key="5">
    <source>
        <dbReference type="ARBA" id="ARBA00023014"/>
    </source>
</evidence>
<keyword evidence="5" id="KW-0411">Iron-sulfur</keyword>
<dbReference type="Pfam" id="PF19112">
    <property type="entry name" value="VanA_C"/>
    <property type="match status" value="1"/>
</dbReference>
<reference evidence="7 8" key="1">
    <citation type="journal article" date="2015" name="Stand. Genomic Sci.">
        <title>Genomic Encyclopedia of Bacterial and Archaeal Type Strains, Phase III: the genomes of soil and plant-associated and newly described type strains.</title>
        <authorList>
            <person name="Whitman W.B."/>
            <person name="Woyke T."/>
            <person name="Klenk H.P."/>
            <person name="Zhou Y."/>
            <person name="Lilburn T.G."/>
            <person name="Beck B.J."/>
            <person name="De Vos P."/>
            <person name="Vandamme P."/>
            <person name="Eisen J.A."/>
            <person name="Garrity G."/>
            <person name="Hugenholtz P."/>
            <person name="Kyrpides N.C."/>
        </authorList>
    </citation>
    <scope>NUCLEOTIDE SEQUENCE [LARGE SCALE GENOMIC DNA]</scope>
    <source>
        <strain evidence="7 8">CGMCC 1.7748</strain>
    </source>
</reference>
<protein>
    <submittedName>
        <fullName evidence="7">Vanillate O-demethylase monooxygenase subunit</fullName>
    </submittedName>
</protein>
<dbReference type="Gene3D" id="3.90.380.10">
    <property type="entry name" value="Naphthalene 1,2-dioxygenase Alpha Subunit, Chain A, domain 1"/>
    <property type="match status" value="1"/>
</dbReference>
<comment type="caution">
    <text evidence="7">The sequence shown here is derived from an EMBL/GenBank/DDBJ whole genome shotgun (WGS) entry which is preliminary data.</text>
</comment>
<evidence type="ECO:0000256" key="3">
    <source>
        <dbReference type="ARBA" id="ARBA00023002"/>
    </source>
</evidence>
<dbReference type="GO" id="GO:0008168">
    <property type="term" value="F:methyltransferase activity"/>
    <property type="evidence" value="ECO:0007669"/>
    <property type="project" value="UniProtKB-KW"/>
</dbReference>
<dbReference type="AlphaFoldDB" id="A0A562KKP0"/>
<evidence type="ECO:0000313" key="7">
    <source>
        <dbReference type="EMBL" id="TWH95942.1"/>
    </source>
</evidence>
<dbReference type="SUPFAM" id="SSF50022">
    <property type="entry name" value="ISP domain"/>
    <property type="match status" value="1"/>
</dbReference>
<evidence type="ECO:0000256" key="4">
    <source>
        <dbReference type="ARBA" id="ARBA00023004"/>
    </source>
</evidence>
<dbReference type="InterPro" id="IPR050584">
    <property type="entry name" value="Cholesterol_7-desaturase"/>
</dbReference>
<feature type="domain" description="Rieske" evidence="6">
    <location>
        <begin position="9"/>
        <end position="111"/>
    </location>
</feature>
<keyword evidence="3" id="KW-0560">Oxidoreductase</keyword>
<keyword evidence="7" id="KW-0808">Transferase</keyword>
<dbReference type="Proteomes" id="UP000316624">
    <property type="component" value="Unassembled WGS sequence"/>
</dbReference>
<dbReference type="EMBL" id="VLKK01000003">
    <property type="protein sequence ID" value="TWH95942.1"/>
    <property type="molecule type" value="Genomic_DNA"/>
</dbReference>
<dbReference type="GO" id="GO:0032259">
    <property type="term" value="P:methylation"/>
    <property type="evidence" value="ECO:0007669"/>
    <property type="project" value="UniProtKB-KW"/>
</dbReference>
<dbReference type="GO" id="GO:0051537">
    <property type="term" value="F:2 iron, 2 sulfur cluster binding"/>
    <property type="evidence" value="ECO:0007669"/>
    <property type="project" value="UniProtKB-KW"/>
</dbReference>
<organism evidence="7 8">
    <name type="scientific">Sphingobium wenxiniae (strain DSM 21828 / CGMCC 1.7748 / JZ-1)</name>
    <dbReference type="NCBI Taxonomy" id="595605"/>
    <lineage>
        <taxon>Bacteria</taxon>
        <taxon>Pseudomonadati</taxon>
        <taxon>Pseudomonadota</taxon>
        <taxon>Alphaproteobacteria</taxon>
        <taxon>Sphingomonadales</taxon>
        <taxon>Sphingomonadaceae</taxon>
        <taxon>Sphingobium</taxon>
    </lineage>
</organism>
<dbReference type="RefSeq" id="WP_158636588.1">
    <property type="nucleotide sequence ID" value="NZ_JACIIY010000005.1"/>
</dbReference>
<dbReference type="GO" id="GO:0004497">
    <property type="term" value="F:monooxygenase activity"/>
    <property type="evidence" value="ECO:0007669"/>
    <property type="project" value="UniProtKB-KW"/>
</dbReference>
<dbReference type="GO" id="GO:0046872">
    <property type="term" value="F:metal ion binding"/>
    <property type="evidence" value="ECO:0007669"/>
    <property type="project" value="UniProtKB-KW"/>
</dbReference>
<evidence type="ECO:0000313" key="8">
    <source>
        <dbReference type="Proteomes" id="UP000316624"/>
    </source>
</evidence>
<dbReference type="Pfam" id="PF00355">
    <property type="entry name" value="Rieske"/>
    <property type="match status" value="1"/>
</dbReference>
<sequence>MAPYYLNSWYCAGWSKDLMDKPSGITICGKTLAIYRDPAGSVVALDGRCPHRFAPLAKGVVVGDRLQCPYHGLLFDRTGACVHNPHGDGMIPPNARVESYPVQERAGALWVWPGDPEKADVDLLPSTDWLVSDAYATATGYLLVNADYQLVTDNLLDLTHAPYLHPGTVGGRPEDSIGQVMEHSFETTDGNVIHSNYRVRNMPRPTPQLLPLWGERPGDFYAEMRWQPASSMELDIFMTEPGEDKKAGVHVPTLHYLTPTGDGATHYFFAIGRNVMIDDDEQTRLMAHFARIAFEEEDEPMIRACQDLMGTSDLMSLRPAILRTDVAGVQARRVLGKLMKAETVVA</sequence>
<dbReference type="SUPFAM" id="SSF55961">
    <property type="entry name" value="Bet v1-like"/>
    <property type="match status" value="1"/>
</dbReference>
<proteinExistence type="predicted"/>
<keyword evidence="8" id="KW-1185">Reference proteome</keyword>
<keyword evidence="7" id="KW-0489">Methyltransferase</keyword>